<dbReference type="GO" id="GO:0005840">
    <property type="term" value="C:ribosome"/>
    <property type="evidence" value="ECO:0007669"/>
    <property type="project" value="UniProtKB-KW"/>
</dbReference>
<dbReference type="GO" id="GO:0003723">
    <property type="term" value="F:RNA binding"/>
    <property type="evidence" value="ECO:0007669"/>
    <property type="project" value="InterPro"/>
</dbReference>
<dbReference type="InterPro" id="IPR057264">
    <property type="entry name" value="Ribosomal_uL24_C"/>
</dbReference>
<dbReference type="PROSITE" id="PS01108">
    <property type="entry name" value="RIBOSOMAL_L24"/>
    <property type="match status" value="1"/>
</dbReference>
<dbReference type="InterPro" id="IPR003256">
    <property type="entry name" value="Ribosomal_uL24"/>
</dbReference>
<accession>A0AAJ7FQT3</accession>
<evidence type="ECO:0000256" key="1">
    <source>
        <dbReference type="ARBA" id="ARBA00004173"/>
    </source>
</evidence>
<dbReference type="GO" id="GO:1990904">
    <property type="term" value="C:ribonucleoprotein complex"/>
    <property type="evidence" value="ECO:0007669"/>
    <property type="project" value="UniProtKB-KW"/>
</dbReference>
<evidence type="ECO:0000313" key="11">
    <source>
        <dbReference type="Proteomes" id="UP000694920"/>
    </source>
</evidence>
<evidence type="ECO:0000256" key="5">
    <source>
        <dbReference type="ARBA" id="ARBA00023128"/>
    </source>
</evidence>
<dbReference type="GO" id="GO:0003735">
    <property type="term" value="F:structural constituent of ribosome"/>
    <property type="evidence" value="ECO:0007669"/>
    <property type="project" value="InterPro"/>
</dbReference>
<dbReference type="CTD" id="79590"/>
<dbReference type="InterPro" id="IPR005825">
    <property type="entry name" value="Ribosomal_uL24_CS"/>
</dbReference>
<gene>
    <name evidence="12 13" type="primary">LOC107271783</name>
</gene>
<evidence type="ECO:0000256" key="8">
    <source>
        <dbReference type="ARBA" id="ARBA00035357"/>
    </source>
</evidence>
<dbReference type="KEGG" id="ccin:107271783"/>
<keyword evidence="5" id="KW-0496">Mitochondrion</keyword>
<dbReference type="RefSeq" id="XP_015603678.1">
    <property type="nucleotide sequence ID" value="XM_015748192.2"/>
</dbReference>
<dbReference type="InterPro" id="IPR005824">
    <property type="entry name" value="KOW"/>
</dbReference>
<dbReference type="HAMAP" id="MF_01326_B">
    <property type="entry name" value="Ribosomal_uL24_B"/>
    <property type="match status" value="1"/>
</dbReference>
<evidence type="ECO:0000313" key="12">
    <source>
        <dbReference type="RefSeq" id="XP_015603678.1"/>
    </source>
</evidence>
<reference evidence="12 13" key="1">
    <citation type="submission" date="2025-04" db="UniProtKB">
        <authorList>
            <consortium name="RefSeq"/>
        </authorList>
    </citation>
    <scope>IDENTIFICATION</scope>
</reference>
<keyword evidence="3" id="KW-0809">Transit peptide</keyword>
<evidence type="ECO:0000256" key="2">
    <source>
        <dbReference type="ARBA" id="ARBA00010618"/>
    </source>
</evidence>
<feature type="domain" description="KOW" evidence="10">
    <location>
        <begin position="88"/>
        <end position="115"/>
    </location>
</feature>
<protein>
    <recommendedName>
        <fullName evidence="7">Large ribosomal subunit protein uL24m</fullName>
    </recommendedName>
    <alternativeName>
        <fullName evidence="8">39S ribosomal protein L24, mitochondrial</fullName>
    </alternativeName>
</protein>
<dbReference type="SMART" id="SM00739">
    <property type="entry name" value="KOW"/>
    <property type="match status" value="1"/>
</dbReference>
<evidence type="ECO:0000259" key="10">
    <source>
        <dbReference type="SMART" id="SM00739"/>
    </source>
</evidence>
<dbReference type="InterPro" id="IPR014722">
    <property type="entry name" value="Rib_uL2_dom2"/>
</dbReference>
<dbReference type="AlphaFoldDB" id="A0AAJ7FQT3"/>
<dbReference type="SUPFAM" id="SSF50104">
    <property type="entry name" value="Translation proteins SH3-like domain"/>
    <property type="match status" value="1"/>
</dbReference>
<evidence type="ECO:0000256" key="7">
    <source>
        <dbReference type="ARBA" id="ARBA00035283"/>
    </source>
</evidence>
<evidence type="ECO:0000313" key="13">
    <source>
        <dbReference type="RefSeq" id="XP_015603679.1"/>
    </source>
</evidence>
<dbReference type="Gene3D" id="2.30.30.30">
    <property type="match status" value="1"/>
</dbReference>
<comment type="subcellular location">
    <subcellularLocation>
        <location evidence="1">Mitochondrion</location>
    </subcellularLocation>
</comment>
<dbReference type="Pfam" id="PF00467">
    <property type="entry name" value="KOW"/>
    <property type="match status" value="1"/>
</dbReference>
<dbReference type="NCBIfam" id="TIGR01079">
    <property type="entry name" value="rplX_bact"/>
    <property type="match status" value="1"/>
</dbReference>
<dbReference type="GeneID" id="107271783"/>
<dbReference type="GO" id="GO:0006412">
    <property type="term" value="P:translation"/>
    <property type="evidence" value="ECO:0007669"/>
    <property type="project" value="InterPro"/>
</dbReference>
<dbReference type="PANTHER" id="PTHR12903">
    <property type="entry name" value="MITOCHONDRIAL RIBOSOMAL PROTEIN L24"/>
    <property type="match status" value="1"/>
</dbReference>
<dbReference type="InterPro" id="IPR008991">
    <property type="entry name" value="Translation_prot_SH3-like_sf"/>
</dbReference>
<dbReference type="Pfam" id="PF17136">
    <property type="entry name" value="ribosomal_L24"/>
    <property type="match status" value="1"/>
</dbReference>
<keyword evidence="6 9" id="KW-0687">Ribonucleoprotein</keyword>
<evidence type="ECO:0000256" key="9">
    <source>
        <dbReference type="RuleBase" id="RU003477"/>
    </source>
</evidence>
<dbReference type="GO" id="GO:0005739">
    <property type="term" value="C:mitochondrion"/>
    <property type="evidence" value="ECO:0007669"/>
    <property type="project" value="UniProtKB-SubCell"/>
</dbReference>
<dbReference type="RefSeq" id="XP_015603679.1">
    <property type="nucleotide sequence ID" value="XM_015748193.2"/>
</dbReference>
<dbReference type="FunFam" id="2.30.30.30:FF:000032">
    <property type="entry name" value="39S ribosomal protein L24, mitochondrial"/>
    <property type="match status" value="1"/>
</dbReference>
<proteinExistence type="inferred from homology"/>
<evidence type="ECO:0000256" key="3">
    <source>
        <dbReference type="ARBA" id="ARBA00022946"/>
    </source>
</evidence>
<name>A0AAJ7FQT3_CEPCN</name>
<sequence length="252" mass="29547">MRLTEYLMVRISKMTIQDSNLPGRYIKRTMEQVYVRTPRGKPQFLPRTIEKKNFRFTTNRPWTMPFYFQNLPNLNRKPVLVEPIKDWSIFRGDRVEILVGRDKGKQGIVTQIIRERNWVFVDGLNTHLRRMGKTKDFPGVVVQSEAPLLVTTQVSLIDPADLQATKIEWRYTEEGEKVRVSCRTGRIIPIPVSSTETVNYKSPKLYKEGAKDTPKEDVQKKTFKATLSTFEMDIMKKMGITDNRIPKPLYWY</sequence>
<organism evidence="11 13">
    <name type="scientific">Cephus cinctus</name>
    <name type="common">Wheat stem sawfly</name>
    <dbReference type="NCBI Taxonomy" id="211228"/>
    <lineage>
        <taxon>Eukaryota</taxon>
        <taxon>Metazoa</taxon>
        <taxon>Ecdysozoa</taxon>
        <taxon>Arthropoda</taxon>
        <taxon>Hexapoda</taxon>
        <taxon>Insecta</taxon>
        <taxon>Pterygota</taxon>
        <taxon>Neoptera</taxon>
        <taxon>Endopterygota</taxon>
        <taxon>Hymenoptera</taxon>
        <taxon>Cephoidea</taxon>
        <taxon>Cephidae</taxon>
        <taxon>Cephus</taxon>
    </lineage>
</organism>
<keyword evidence="4 9" id="KW-0689">Ribosomal protein</keyword>
<dbReference type="Proteomes" id="UP000694920">
    <property type="component" value="Unplaced"/>
</dbReference>
<dbReference type="InterPro" id="IPR041988">
    <property type="entry name" value="Ribosomal_uL24_KOW"/>
</dbReference>
<comment type="similarity">
    <text evidence="2 9">Belongs to the universal ribosomal protein uL24 family.</text>
</comment>
<keyword evidence="11" id="KW-1185">Reference proteome</keyword>
<evidence type="ECO:0000256" key="6">
    <source>
        <dbReference type="ARBA" id="ARBA00023274"/>
    </source>
</evidence>
<evidence type="ECO:0000256" key="4">
    <source>
        <dbReference type="ARBA" id="ARBA00022980"/>
    </source>
</evidence>
<dbReference type="CDD" id="cd06089">
    <property type="entry name" value="KOW_RPL26"/>
    <property type="match status" value="1"/>
</dbReference>